<dbReference type="PROSITE" id="PS00129">
    <property type="entry name" value="GLYCOSYL_HYDROL_F31_1"/>
    <property type="match status" value="1"/>
</dbReference>
<evidence type="ECO:0000256" key="9">
    <source>
        <dbReference type="ARBA" id="ARBA00042895"/>
    </source>
</evidence>
<evidence type="ECO:0000256" key="4">
    <source>
        <dbReference type="ARBA" id="ARBA00022729"/>
    </source>
</evidence>
<dbReference type="Pfam" id="PF01055">
    <property type="entry name" value="Glyco_hydro_31_2nd"/>
    <property type="match status" value="1"/>
</dbReference>
<evidence type="ECO:0000256" key="6">
    <source>
        <dbReference type="ARBA" id="ARBA00022824"/>
    </source>
</evidence>
<gene>
    <name evidence="17" type="ORF">FSB_LOCUS318</name>
</gene>
<evidence type="ECO:0000259" key="14">
    <source>
        <dbReference type="Pfam" id="PF01055"/>
    </source>
</evidence>
<evidence type="ECO:0000256" key="12">
    <source>
        <dbReference type="SAM" id="MobiDB-lite"/>
    </source>
</evidence>
<keyword evidence="5 11" id="KW-0378">Hydrolase</keyword>
<organism evidence="17">
    <name type="scientific">Fagus sylvatica</name>
    <name type="common">Beechnut</name>
    <dbReference type="NCBI Taxonomy" id="28930"/>
    <lineage>
        <taxon>Eukaryota</taxon>
        <taxon>Viridiplantae</taxon>
        <taxon>Streptophyta</taxon>
        <taxon>Embryophyta</taxon>
        <taxon>Tracheophyta</taxon>
        <taxon>Spermatophyta</taxon>
        <taxon>Magnoliopsida</taxon>
        <taxon>eudicotyledons</taxon>
        <taxon>Gunneridae</taxon>
        <taxon>Pentapetalae</taxon>
        <taxon>rosids</taxon>
        <taxon>fabids</taxon>
        <taxon>Fagales</taxon>
        <taxon>Fagaceae</taxon>
        <taxon>Fagus</taxon>
    </lineage>
</organism>
<feature type="region of interest" description="Disordered" evidence="12">
    <location>
        <begin position="195"/>
        <end position="235"/>
    </location>
</feature>
<feature type="domain" description="Glycosyl hydrolase family 31 C-terminal" evidence="16">
    <location>
        <begin position="735"/>
        <end position="773"/>
    </location>
</feature>
<dbReference type="PROSITE" id="PS00707">
    <property type="entry name" value="GLYCOSYL_HYDROL_F31_2"/>
    <property type="match status" value="1"/>
</dbReference>
<dbReference type="Gene3D" id="2.60.40.1760">
    <property type="entry name" value="glycosyl hydrolase (family 31)"/>
    <property type="match status" value="1"/>
</dbReference>
<dbReference type="CDD" id="cd06603">
    <property type="entry name" value="GH31_GANC_GANAB_alpha"/>
    <property type="match status" value="1"/>
</dbReference>
<evidence type="ECO:0000259" key="15">
    <source>
        <dbReference type="Pfam" id="PF13802"/>
    </source>
</evidence>
<dbReference type="InterPro" id="IPR030458">
    <property type="entry name" value="Glyco_hydro_31_AS"/>
</dbReference>
<keyword evidence="6" id="KW-0256">Endoplasmic reticulum</keyword>
<evidence type="ECO:0000256" key="5">
    <source>
        <dbReference type="ARBA" id="ARBA00022801"/>
    </source>
</evidence>
<comment type="similarity">
    <text evidence="3 11">Belongs to the glycosyl hydrolase 31 family.</text>
</comment>
<evidence type="ECO:0000259" key="16">
    <source>
        <dbReference type="Pfam" id="PF21365"/>
    </source>
</evidence>
<dbReference type="Pfam" id="PF21365">
    <property type="entry name" value="Glyco_hydro_31_3rd"/>
    <property type="match status" value="1"/>
</dbReference>
<dbReference type="SUPFAM" id="SSF74650">
    <property type="entry name" value="Galactose mutarotase-like"/>
    <property type="match status" value="1"/>
</dbReference>
<evidence type="ECO:0000256" key="2">
    <source>
        <dbReference type="ARBA" id="ARBA00004833"/>
    </source>
</evidence>
<name>A0A2N9E180_FAGSY</name>
<reference evidence="17" key="1">
    <citation type="submission" date="2018-02" db="EMBL/GenBank/DDBJ databases">
        <authorList>
            <person name="Cohen D.B."/>
            <person name="Kent A.D."/>
        </authorList>
    </citation>
    <scope>NUCLEOTIDE SEQUENCE</scope>
</reference>
<dbReference type="InterPro" id="IPR000322">
    <property type="entry name" value="Glyco_hydro_31_TIM"/>
</dbReference>
<keyword evidence="8 11" id="KW-0326">Glycosidase</keyword>
<dbReference type="Pfam" id="PF13802">
    <property type="entry name" value="Gal_mutarotas_2"/>
    <property type="match status" value="1"/>
</dbReference>
<dbReference type="PANTHER" id="PTHR22762:SF54">
    <property type="entry name" value="BCDNA.GH04962"/>
    <property type="match status" value="1"/>
</dbReference>
<dbReference type="Gene3D" id="3.20.20.80">
    <property type="entry name" value="Glycosidases"/>
    <property type="match status" value="1"/>
</dbReference>
<feature type="domain" description="Glycoside hydrolase family 31 N-terminal" evidence="15">
    <location>
        <begin position="84"/>
        <end position="343"/>
    </location>
</feature>
<feature type="domain" description="Glycoside hydrolase family 31 TIM barrel" evidence="14">
    <location>
        <begin position="399"/>
        <end position="727"/>
    </location>
</feature>
<dbReference type="InterPro" id="IPR030459">
    <property type="entry name" value="Glyco_hydro_31_CS"/>
</dbReference>
<evidence type="ECO:0000313" key="17">
    <source>
        <dbReference type="EMBL" id="SPC72436.1"/>
    </source>
</evidence>
<keyword evidence="4 13" id="KW-0732">Signal</keyword>
<dbReference type="Gene3D" id="2.60.40.1180">
    <property type="entry name" value="Golgi alpha-mannosidase II"/>
    <property type="match status" value="1"/>
</dbReference>
<evidence type="ECO:0000256" key="11">
    <source>
        <dbReference type="RuleBase" id="RU361185"/>
    </source>
</evidence>
<dbReference type="GO" id="GO:0005783">
    <property type="term" value="C:endoplasmic reticulum"/>
    <property type="evidence" value="ECO:0007669"/>
    <property type="project" value="UniProtKB-SubCell"/>
</dbReference>
<dbReference type="GO" id="GO:0006491">
    <property type="term" value="P:N-glycan processing"/>
    <property type="evidence" value="ECO:0007669"/>
    <property type="project" value="TreeGrafter"/>
</dbReference>
<dbReference type="InterPro" id="IPR017853">
    <property type="entry name" value="GH"/>
</dbReference>
<dbReference type="CDD" id="cd14752">
    <property type="entry name" value="GH31_N"/>
    <property type="match status" value="1"/>
</dbReference>
<protein>
    <recommendedName>
        <fullName evidence="10">Probable glucan 1,3-alpha-glucosidase</fullName>
    </recommendedName>
    <alternativeName>
        <fullName evidence="9">Glucosidase II subunit alpha</fullName>
    </alternativeName>
</protein>
<dbReference type="AlphaFoldDB" id="A0A2N9E180"/>
<dbReference type="PANTHER" id="PTHR22762">
    <property type="entry name" value="ALPHA-GLUCOSIDASE"/>
    <property type="match status" value="1"/>
</dbReference>
<dbReference type="InterPro" id="IPR025887">
    <property type="entry name" value="Glyco_hydro_31_N_dom"/>
</dbReference>
<dbReference type="GO" id="GO:0005975">
    <property type="term" value="P:carbohydrate metabolic process"/>
    <property type="evidence" value="ECO:0007669"/>
    <property type="project" value="InterPro"/>
</dbReference>
<dbReference type="SUPFAM" id="SSF51011">
    <property type="entry name" value="Glycosyl hydrolase domain"/>
    <property type="match status" value="1"/>
</dbReference>
<dbReference type="InterPro" id="IPR013780">
    <property type="entry name" value="Glyco_hydro_b"/>
</dbReference>
<evidence type="ECO:0000256" key="8">
    <source>
        <dbReference type="ARBA" id="ARBA00023295"/>
    </source>
</evidence>
<dbReference type="SUPFAM" id="SSF51445">
    <property type="entry name" value="(Trans)glycosidases"/>
    <property type="match status" value="1"/>
</dbReference>
<dbReference type="InterPro" id="IPR048395">
    <property type="entry name" value="Glyco_hydro_31_C"/>
</dbReference>
<feature type="compositionally biased region" description="Basic and acidic residues" evidence="12">
    <location>
        <begin position="195"/>
        <end position="209"/>
    </location>
</feature>
<dbReference type="InterPro" id="IPR011013">
    <property type="entry name" value="Gal_mutarotase_sf_dom"/>
</dbReference>
<evidence type="ECO:0000256" key="10">
    <source>
        <dbReference type="ARBA" id="ARBA00073689"/>
    </source>
</evidence>
<feature type="compositionally biased region" description="Basic and acidic residues" evidence="12">
    <location>
        <begin position="218"/>
        <end position="232"/>
    </location>
</feature>
<comment type="subcellular location">
    <subcellularLocation>
        <location evidence="1">Endoplasmic reticulum</location>
    </subcellularLocation>
</comment>
<feature type="signal peptide" evidence="13">
    <location>
        <begin position="1"/>
        <end position="26"/>
    </location>
</feature>
<accession>A0A2N9E180</accession>
<feature type="chain" id="PRO_5014886529" description="Probable glucan 1,3-alpha-glucosidase" evidence="13">
    <location>
        <begin position="27"/>
        <end position="776"/>
    </location>
</feature>
<proteinExistence type="inferred from homology"/>
<evidence type="ECO:0000256" key="13">
    <source>
        <dbReference type="SAM" id="SignalP"/>
    </source>
</evidence>
<dbReference type="EMBL" id="OIVN01000005">
    <property type="protein sequence ID" value="SPC72436.1"/>
    <property type="molecule type" value="Genomic_DNA"/>
</dbReference>
<dbReference type="FunFam" id="3.20.20.80:FF:000046">
    <property type="entry name" value="Glucosidase alpha, neutral C"/>
    <property type="match status" value="1"/>
</dbReference>
<comment type="pathway">
    <text evidence="2">Glycan metabolism; N-glycan metabolism.</text>
</comment>
<dbReference type="GO" id="GO:0030246">
    <property type="term" value="F:carbohydrate binding"/>
    <property type="evidence" value="ECO:0007669"/>
    <property type="project" value="InterPro"/>
</dbReference>
<dbReference type="GO" id="GO:0090599">
    <property type="term" value="F:alpha-glucosidase activity"/>
    <property type="evidence" value="ECO:0007669"/>
    <property type="project" value="TreeGrafter"/>
</dbReference>
<evidence type="ECO:0000256" key="1">
    <source>
        <dbReference type="ARBA" id="ARBA00004240"/>
    </source>
</evidence>
<evidence type="ECO:0000256" key="7">
    <source>
        <dbReference type="ARBA" id="ARBA00023180"/>
    </source>
</evidence>
<keyword evidence="7" id="KW-0325">Glycoprotein</keyword>
<sequence length="776" mass="88974">MKAQMKNLNLLLLLLLFSLHLTSVLSWKKDEFRNCNQTPFCKRARSRKPGYSSLLATDVTISDGDLVAKLLPKDLNDQINPLILSISAYQDGILRLRIDEDPSSDPPPPKKRFQVPDVIVPEFDNKKLWLQTLSTETFHGDASPSSVAYLSDAYEAVLRHDPFEVYVRDKSNGNRVISLNSHGLFDFEQLRAKKTKNEQQNEGDHHQDQDQNQDQDQDEAHDQAQDHNHDHDQNEDDWAETFRGHTDKRPYGPQSISFDVSFYGADFVYGIPERASSFALKPTRGPGLEDHSEPYRLFNLDVFEYIHDAPFGLYGSIPFMISHGKSYGTSGFFWLNAAEMQIDVLSAGWDADSGISLPSDRTRIDTFWMSEAGIVDTFFFVGPGPKDVVRQYTSVTGTPAMPQHFATAYHQCRWNYRDEEDVDQVDSKFDENDIPYDVLWLDIEHTDGKRYFSWDRVLFPHPEEMQNKLAAKGRHMVTIVDPHIKRDDSYFLHKEATQKGYYVKDANGNDFDGWCWPGSSSYPDTLNPVIRSWWADKFSYDNYVGSTPSLYIWNDMNEPSVFNGPELTMPRDSLHYGGVEHRELHNAYGYYFHMATADGLLKRGNGNDRPFVLSRAIFAGSQRHGAIWTGDNSAEWDHLRVSVPMILTLGLTGISFSGADVGGFFGNPEPELLVRWYQVGAFYPFFRAHAHHDTKRREPWLFGERNTELIRDAIHVRYMLLPYFYTLFREANTSGVPVVRPLWMEFPSEEATFNNDEAFMVGNSILVQGIYTEVQL</sequence>
<dbReference type="FunFam" id="3.20.20.80:FF:000039">
    <property type="entry name" value="Glucosidase, alpha neutral C"/>
    <property type="match status" value="1"/>
</dbReference>
<evidence type="ECO:0000256" key="3">
    <source>
        <dbReference type="ARBA" id="ARBA00007806"/>
    </source>
</evidence>